<protein>
    <submittedName>
        <fullName evidence="1">Uncharacterized protein</fullName>
    </submittedName>
</protein>
<dbReference type="Proteomes" id="UP000247922">
    <property type="component" value="Unassembled WGS sequence"/>
</dbReference>
<reference evidence="1 2" key="1">
    <citation type="submission" date="2018-05" db="EMBL/GenBank/DDBJ databases">
        <title>Genomic Encyclopedia of Type Strains, Phase IV (KMG-IV): sequencing the most valuable type-strain genomes for metagenomic binning, comparative biology and taxonomic classification.</title>
        <authorList>
            <person name="Goeker M."/>
        </authorList>
    </citation>
    <scope>NUCLEOTIDE SEQUENCE [LARGE SCALE GENOMIC DNA]</scope>
    <source>
        <strain evidence="1 2">DSM 22440</strain>
    </source>
</reference>
<comment type="caution">
    <text evidence="1">The sequence shown here is derived from an EMBL/GenBank/DDBJ whole genome shotgun (WGS) entry which is preliminary data.</text>
</comment>
<keyword evidence="2" id="KW-1185">Reference proteome</keyword>
<gene>
    <name evidence="1" type="ORF">DES38_10627</name>
</gene>
<dbReference type="RefSeq" id="WP_245881979.1">
    <property type="nucleotide sequence ID" value="NZ_QJJR01000006.1"/>
</dbReference>
<organism evidence="1 2">
    <name type="scientific">Streptohalobacillus salinus</name>
    <dbReference type="NCBI Taxonomy" id="621096"/>
    <lineage>
        <taxon>Bacteria</taxon>
        <taxon>Bacillati</taxon>
        <taxon>Bacillota</taxon>
        <taxon>Bacilli</taxon>
        <taxon>Bacillales</taxon>
        <taxon>Bacillaceae</taxon>
        <taxon>Streptohalobacillus</taxon>
    </lineage>
</organism>
<proteinExistence type="predicted"/>
<accession>A0A2V3W9F1</accession>
<evidence type="ECO:0000313" key="2">
    <source>
        <dbReference type="Proteomes" id="UP000247922"/>
    </source>
</evidence>
<dbReference type="AlphaFoldDB" id="A0A2V3W9F1"/>
<sequence length="197" mass="23146">MNNAQRWQCKVCKKKTSAIPNKRQSTTYNQKRNDILPLFAKLLVNKNAISRTCDSLDIGVSTYYNKLEWLYRCCLEFLEKFETKAFSEKSFKEVYINTDKLYYNLNNVRKKGQGVKKYAGLEDNPVQTYVVVSADALSRYVFRADVAYDWEMTVEDLKLDTALYKEDHLNDFSKKNNRLDFSYYPQEPSPNDNQTQS</sequence>
<name>A0A2V3W9F1_9BACI</name>
<evidence type="ECO:0000313" key="1">
    <source>
        <dbReference type="EMBL" id="PXW90993.1"/>
    </source>
</evidence>
<dbReference type="EMBL" id="QJJR01000006">
    <property type="protein sequence ID" value="PXW90993.1"/>
    <property type="molecule type" value="Genomic_DNA"/>
</dbReference>